<dbReference type="PRINTS" id="PR00111">
    <property type="entry name" value="ABHYDROLASE"/>
</dbReference>
<feature type="transmembrane region" description="Helical" evidence="1">
    <location>
        <begin position="20"/>
        <end position="41"/>
    </location>
</feature>
<evidence type="ECO:0000313" key="4">
    <source>
        <dbReference type="Proteomes" id="UP000231279"/>
    </source>
</evidence>
<keyword evidence="3" id="KW-0378">Hydrolase</keyword>
<dbReference type="GO" id="GO:0016746">
    <property type="term" value="F:acyltransferase activity"/>
    <property type="evidence" value="ECO:0007669"/>
    <property type="project" value="UniProtKB-KW"/>
</dbReference>
<dbReference type="InterPro" id="IPR029058">
    <property type="entry name" value="AB_hydrolase_fold"/>
</dbReference>
<dbReference type="AlphaFoldDB" id="A0A2G9G1Q0"/>
<dbReference type="GO" id="GO:0018775">
    <property type="term" value="F:2-hydroxymuconate-semialdehyde hydrolase activity"/>
    <property type="evidence" value="ECO:0007669"/>
    <property type="project" value="UniProtKB-EC"/>
</dbReference>
<dbReference type="ESTHER" id="9lami-a0a2g9g1q0">
    <property type="family name" value="Bodyguard"/>
</dbReference>
<keyword evidence="1" id="KW-0812">Transmembrane</keyword>
<dbReference type="EMBL" id="NKXS01007710">
    <property type="protein sequence ID" value="PIM99243.1"/>
    <property type="molecule type" value="Genomic_DNA"/>
</dbReference>
<keyword evidence="3" id="KW-0808">Transferase</keyword>
<feature type="domain" description="AB hydrolase-1" evidence="2">
    <location>
        <begin position="174"/>
        <end position="283"/>
    </location>
</feature>
<dbReference type="SUPFAM" id="SSF53474">
    <property type="entry name" value="alpha/beta-Hydrolases"/>
    <property type="match status" value="1"/>
</dbReference>
<protein>
    <submittedName>
        <fullName evidence="3">Putative hydrolase/acyltransferase (Alpha/beta hydrolase superfamily)</fullName>
        <ecNumber evidence="3">3.7.1.9</ecNumber>
    </submittedName>
</protein>
<dbReference type="OrthoDB" id="284184at2759"/>
<dbReference type="InterPro" id="IPR000073">
    <property type="entry name" value="AB_hydrolase_1"/>
</dbReference>
<keyword evidence="4" id="KW-1185">Reference proteome</keyword>
<accession>A0A2G9G1Q0</accession>
<dbReference type="Proteomes" id="UP000231279">
    <property type="component" value="Unassembled WGS sequence"/>
</dbReference>
<sequence length="451" mass="51310">MAVKTQILSFLTMSAKFLNQISSFLIFTLFDILDFVLCYIYKVADFLIEAEWKACYCSPAKEAITSSCKVVGESKIVRLNCSKLQLEEISDTLYNRPCLATEIFKSKIVNSSSNKFNNRTFAVIGRQQKLNPIPRWSECDCKTCTSWASSCKETLFVKADGAKGKKKDNVQEDVLFIHGFISSSAFWSETLYPNFSKSAKSKYRLLAMDLLGFGKSPKPTDSLYTLREHLEMIETSVLDPYNVKSFHIVAHSLGCILALALAVKYSGSVKSLTLIAPPYFPAPKGEQATQHMMRRIAPRRVWPPIAFGASITCWYEHISRTICLVMCKNHRAWEFLTKLLTRDRIKTYLMEGFLRHTHKSSWHTLHNIICGTAGKVEGYLDEVKNRLKCDITIFHGKDDELIPVECSYNVKSRIPQAHVKVVKNKDHINIVVGRQKVFARELEEIWKNASG</sequence>
<evidence type="ECO:0000313" key="3">
    <source>
        <dbReference type="EMBL" id="PIM99243.1"/>
    </source>
</evidence>
<evidence type="ECO:0000256" key="1">
    <source>
        <dbReference type="SAM" id="Phobius"/>
    </source>
</evidence>
<keyword evidence="1" id="KW-0472">Membrane</keyword>
<dbReference type="EC" id="3.7.1.9" evidence="3"/>
<reference evidence="4" key="1">
    <citation type="journal article" date="2018" name="Gigascience">
        <title>Genome assembly of the Pink Ipe (Handroanthus impetiginosus, Bignoniaceae), a highly valued, ecologically keystone Neotropical timber forest tree.</title>
        <authorList>
            <person name="Silva-Junior O.B."/>
            <person name="Grattapaglia D."/>
            <person name="Novaes E."/>
            <person name="Collevatti R.G."/>
        </authorList>
    </citation>
    <scope>NUCLEOTIDE SEQUENCE [LARGE SCALE GENOMIC DNA]</scope>
    <source>
        <strain evidence="4">cv. UFG-1</strain>
    </source>
</reference>
<dbReference type="Pfam" id="PF00561">
    <property type="entry name" value="Abhydrolase_1"/>
    <property type="match status" value="1"/>
</dbReference>
<comment type="caution">
    <text evidence="3">The sequence shown here is derived from an EMBL/GenBank/DDBJ whole genome shotgun (WGS) entry which is preliminary data.</text>
</comment>
<name>A0A2G9G1Q0_9LAMI</name>
<dbReference type="PANTHER" id="PTHR43689:SF9">
    <property type="entry name" value="LYSOPHOSPHOLIPASE BODYGUARD 3-RELATED"/>
    <property type="match status" value="1"/>
</dbReference>
<keyword evidence="1" id="KW-1133">Transmembrane helix</keyword>
<dbReference type="PANTHER" id="PTHR43689">
    <property type="entry name" value="HYDROLASE"/>
    <property type="match status" value="1"/>
</dbReference>
<organism evidence="3 4">
    <name type="scientific">Handroanthus impetiginosus</name>
    <dbReference type="NCBI Taxonomy" id="429701"/>
    <lineage>
        <taxon>Eukaryota</taxon>
        <taxon>Viridiplantae</taxon>
        <taxon>Streptophyta</taxon>
        <taxon>Embryophyta</taxon>
        <taxon>Tracheophyta</taxon>
        <taxon>Spermatophyta</taxon>
        <taxon>Magnoliopsida</taxon>
        <taxon>eudicotyledons</taxon>
        <taxon>Gunneridae</taxon>
        <taxon>Pentapetalae</taxon>
        <taxon>asterids</taxon>
        <taxon>lamiids</taxon>
        <taxon>Lamiales</taxon>
        <taxon>Bignoniaceae</taxon>
        <taxon>Crescentiina</taxon>
        <taxon>Tabebuia alliance</taxon>
        <taxon>Handroanthus</taxon>
    </lineage>
</organism>
<keyword evidence="3" id="KW-0012">Acyltransferase</keyword>
<gene>
    <name evidence="3" type="ORF">CDL12_28266</name>
</gene>
<proteinExistence type="predicted"/>
<dbReference type="Gene3D" id="3.40.50.1820">
    <property type="entry name" value="alpha/beta hydrolase"/>
    <property type="match status" value="1"/>
</dbReference>
<dbReference type="STRING" id="429701.A0A2G9G1Q0"/>
<evidence type="ECO:0000259" key="2">
    <source>
        <dbReference type="Pfam" id="PF00561"/>
    </source>
</evidence>